<proteinExistence type="predicted"/>
<dbReference type="EMBL" id="CP007139">
    <property type="protein sequence ID" value="AIE86437.1"/>
    <property type="molecule type" value="Genomic_DNA"/>
</dbReference>
<dbReference type="Proteomes" id="UP000027982">
    <property type="component" value="Chromosome"/>
</dbReference>
<reference evidence="1 2" key="1">
    <citation type="journal article" date="2014" name="PLoS ONE">
        <title>The first complete genome sequence of the class fimbriimonadia in the phylum armatimonadetes.</title>
        <authorList>
            <person name="Hu Z.Y."/>
            <person name="Wang Y.Z."/>
            <person name="Im W.T."/>
            <person name="Wang S.Y."/>
            <person name="Zhao G.P."/>
            <person name="Zheng H.J."/>
            <person name="Quan Z.X."/>
        </authorList>
    </citation>
    <scope>NUCLEOTIDE SEQUENCE [LARGE SCALE GENOMIC DNA]</scope>
    <source>
        <strain evidence="1">Gsoil 348</strain>
    </source>
</reference>
<dbReference type="KEGG" id="fgi:OP10G_3069"/>
<keyword evidence="2" id="KW-1185">Reference proteome</keyword>
<evidence type="ECO:0000313" key="1">
    <source>
        <dbReference type="EMBL" id="AIE86437.1"/>
    </source>
</evidence>
<gene>
    <name evidence="1" type="ORF">OP10G_3069</name>
</gene>
<organism evidence="1 2">
    <name type="scientific">Fimbriimonas ginsengisoli Gsoil 348</name>
    <dbReference type="NCBI Taxonomy" id="661478"/>
    <lineage>
        <taxon>Bacteria</taxon>
        <taxon>Bacillati</taxon>
        <taxon>Armatimonadota</taxon>
        <taxon>Fimbriimonadia</taxon>
        <taxon>Fimbriimonadales</taxon>
        <taxon>Fimbriimonadaceae</taxon>
        <taxon>Fimbriimonas</taxon>
    </lineage>
</organism>
<evidence type="ECO:0000313" key="2">
    <source>
        <dbReference type="Proteomes" id="UP000027982"/>
    </source>
</evidence>
<protein>
    <submittedName>
        <fullName evidence="1">Uncharacterized protein</fullName>
    </submittedName>
</protein>
<sequence>MRQHRALLRCACCGSEAARLDTTEESAVGQYERKFVRTEV</sequence>
<accession>A0A068NSV5</accession>
<dbReference type="HOGENOM" id="CLU_3289997_0_0_0"/>
<dbReference type="AlphaFoldDB" id="A0A068NSV5"/>
<name>A0A068NSV5_FIMGI</name>